<dbReference type="NCBIfam" id="NF007971">
    <property type="entry name" value="PRK10695.1"/>
    <property type="match status" value="1"/>
</dbReference>
<proteinExistence type="predicted"/>
<sequence>MSRGFYIFCAALLALILLFLGLMLSVTQWLPRLAGIWLPADTSIALEGNPRWRNGGLLLPGVRYQAGDCELASVSNVTLSRHHQRWQLGADNLALNPPCLSKLPAGESSAAPRSLAEWQQMLPDADVTINQLVITPYQQYAGKLQLSLDQKQQQLHYQGDNLRLSAQLQGQQLNIQQLSINHPALSQPVTLAGQLTLPIIPDGVPQAGELHGDLSLQGMPQPLQLQLNWQQQQGKLVVRQTDDATPLLSLPWTITPQQIEIRQGEWRWPYAMQPVSGGIALTLSQWQQGLAATEIRARLNVLTSGRGGKGNVVLSVGPGHLDMLNSQLPFQLTGASKLQALQFYTTMPGVIQGALLDPQVTLQPGALLRMRGRLLSTLEVDEARWPLAGVKVSSAGIDGRLQAILNAHDPSMGRFTVHLDGRASNFWPDKGRWNWRYWGKGYMAPLKAKWDVAGTGNWLDSTIELNTLSTGFDRLSYGMVNVKSPRLTLNAPLRWQRSAENPAFNGELQMTARETTLTSGGYLPSSTLNFQVKGRDPADFLFNGALQAEAIGPLRVNGRWDGARLRGQAWWPQQSLTVFQPLLSQDLKMKIQSGMLRAQVAFSAAADQGLEAGGHWSVNNGSVWMPDNEINGVDFSLPFRLKAHQWFFGAHGPVSLRIKEVKNQFALGNISADLQGSYPYSEKQPLRLSNVSVDLLGGKLTLEELALPQHQAATVRLRDISLSELVTAIKPKQIAMSGRINGALPLWLNHPQWLIKEGWIANSGSLTLRLDKQMADAISSNNMAAGAALDWLRYMEISRSWATINLDNLGELTMNAQVDGNSRFRDKNQRVALNYTHRENLFQLWRSLRFGDNLQSWVEQNATLPSQKEKNSHDTDN</sequence>
<gene>
    <name evidence="1" type="ORF">N5923_18770</name>
</gene>
<evidence type="ECO:0000313" key="1">
    <source>
        <dbReference type="EMBL" id="MCU5779531.1"/>
    </source>
</evidence>
<evidence type="ECO:0000313" key="2">
    <source>
        <dbReference type="Proteomes" id="UP001064262"/>
    </source>
</evidence>
<dbReference type="Proteomes" id="UP001064262">
    <property type="component" value="Unassembled WGS sequence"/>
</dbReference>
<accession>A0A9J6PSY9</accession>
<comment type="caution">
    <text evidence="1">The sequence shown here is derived from an EMBL/GenBank/DDBJ whole genome shotgun (WGS) entry which is preliminary data.</text>
</comment>
<organism evidence="1 2">
    <name type="scientific">Winslowiella arboricola</name>
    <dbReference type="NCBI Taxonomy" id="2978220"/>
    <lineage>
        <taxon>Bacteria</taxon>
        <taxon>Pseudomonadati</taxon>
        <taxon>Pseudomonadota</taxon>
        <taxon>Gammaproteobacteria</taxon>
        <taxon>Enterobacterales</taxon>
        <taxon>Erwiniaceae</taxon>
        <taxon>Winslowiella</taxon>
    </lineage>
</organism>
<dbReference type="Pfam" id="PF11739">
    <property type="entry name" value="YdbH-like"/>
    <property type="match status" value="1"/>
</dbReference>
<protein>
    <submittedName>
        <fullName evidence="1">YdbH family protein</fullName>
    </submittedName>
</protein>
<keyword evidence="2" id="KW-1185">Reference proteome</keyword>
<dbReference type="RefSeq" id="WP_267144856.1">
    <property type="nucleotide sequence ID" value="NZ_JAODIL010000082.1"/>
</dbReference>
<dbReference type="InterPro" id="IPR021730">
    <property type="entry name" value="YdbH"/>
</dbReference>
<reference evidence="1" key="1">
    <citation type="submission" date="2022-09" db="EMBL/GenBank/DDBJ databases">
        <title>Winslowiella arboricola sp. nov., isolated from bleeding cankers on broadleaf hosts.</title>
        <authorList>
            <person name="Brady C."/>
            <person name="Kaur S."/>
            <person name="Crampton B."/>
            <person name="Maddock D."/>
            <person name="Arnold D."/>
            <person name="Denman S."/>
        </authorList>
    </citation>
    <scope>NUCLEOTIDE SEQUENCE</scope>
    <source>
        <strain evidence="1">BAC 15a-03b</strain>
    </source>
</reference>
<dbReference type="EMBL" id="JAODIM010000043">
    <property type="protein sequence ID" value="MCU5779531.1"/>
    <property type="molecule type" value="Genomic_DNA"/>
</dbReference>
<name>A0A9J6PSY9_9GAMM</name>
<dbReference type="AlphaFoldDB" id="A0A9J6PSY9"/>